<keyword evidence="2" id="KW-1185">Reference proteome</keyword>
<gene>
    <name evidence="1" type="ORF">ACFQV2_03585</name>
</gene>
<proteinExistence type="predicted"/>
<reference evidence="2" key="1">
    <citation type="journal article" date="2019" name="Int. J. Syst. Evol. Microbiol.">
        <title>The Global Catalogue of Microorganisms (GCM) 10K type strain sequencing project: providing services to taxonomists for standard genome sequencing and annotation.</title>
        <authorList>
            <consortium name="The Broad Institute Genomics Platform"/>
            <consortium name="The Broad Institute Genome Sequencing Center for Infectious Disease"/>
            <person name="Wu L."/>
            <person name="Ma J."/>
        </authorList>
    </citation>
    <scope>NUCLEOTIDE SEQUENCE [LARGE SCALE GENOMIC DNA]</scope>
    <source>
        <strain evidence="2">JCM 17695</strain>
    </source>
</reference>
<sequence>MLAEAYARPTSVPEDGPSAPVFAGAATVLGQPAAFLLDSRDKDRHGCRIVVGLTETSGVDIDGGQTLDCDELRPVAEGIVATLAGQA</sequence>
<name>A0ABW2THE8_9PSEU</name>
<dbReference type="Proteomes" id="UP001596512">
    <property type="component" value="Unassembled WGS sequence"/>
</dbReference>
<protein>
    <submittedName>
        <fullName evidence="1">Uncharacterized protein</fullName>
    </submittedName>
</protein>
<dbReference type="InterPro" id="IPR018247">
    <property type="entry name" value="EF_Hand_1_Ca_BS"/>
</dbReference>
<comment type="caution">
    <text evidence="1">The sequence shown here is derived from an EMBL/GenBank/DDBJ whole genome shotgun (WGS) entry which is preliminary data.</text>
</comment>
<evidence type="ECO:0000313" key="1">
    <source>
        <dbReference type="EMBL" id="MFC7612859.1"/>
    </source>
</evidence>
<evidence type="ECO:0000313" key="2">
    <source>
        <dbReference type="Proteomes" id="UP001596512"/>
    </source>
</evidence>
<accession>A0ABW2THE8</accession>
<organism evidence="1 2">
    <name type="scientific">Actinokineospora soli</name>
    <dbReference type="NCBI Taxonomy" id="1048753"/>
    <lineage>
        <taxon>Bacteria</taxon>
        <taxon>Bacillati</taxon>
        <taxon>Actinomycetota</taxon>
        <taxon>Actinomycetes</taxon>
        <taxon>Pseudonocardiales</taxon>
        <taxon>Pseudonocardiaceae</taxon>
        <taxon>Actinokineospora</taxon>
    </lineage>
</organism>
<dbReference type="EMBL" id="JBHTEY010000004">
    <property type="protein sequence ID" value="MFC7612859.1"/>
    <property type="molecule type" value="Genomic_DNA"/>
</dbReference>
<dbReference type="PROSITE" id="PS00018">
    <property type="entry name" value="EF_HAND_1"/>
    <property type="match status" value="1"/>
</dbReference>